<gene>
    <name evidence="1" type="ORF">SK128_008415</name>
</gene>
<accession>A0AAN8XH75</accession>
<proteinExistence type="predicted"/>
<organism evidence="1 2">
    <name type="scientific">Halocaridina rubra</name>
    <name type="common">Hawaiian red shrimp</name>
    <dbReference type="NCBI Taxonomy" id="373956"/>
    <lineage>
        <taxon>Eukaryota</taxon>
        <taxon>Metazoa</taxon>
        <taxon>Ecdysozoa</taxon>
        <taxon>Arthropoda</taxon>
        <taxon>Crustacea</taxon>
        <taxon>Multicrustacea</taxon>
        <taxon>Malacostraca</taxon>
        <taxon>Eumalacostraca</taxon>
        <taxon>Eucarida</taxon>
        <taxon>Decapoda</taxon>
        <taxon>Pleocyemata</taxon>
        <taxon>Caridea</taxon>
        <taxon>Atyoidea</taxon>
        <taxon>Atyidae</taxon>
        <taxon>Halocaridina</taxon>
    </lineage>
</organism>
<feature type="non-terminal residue" evidence="1">
    <location>
        <position position="52"/>
    </location>
</feature>
<protein>
    <submittedName>
        <fullName evidence="1">Uncharacterized protein</fullName>
    </submittedName>
</protein>
<evidence type="ECO:0000313" key="2">
    <source>
        <dbReference type="Proteomes" id="UP001381693"/>
    </source>
</evidence>
<feature type="non-terminal residue" evidence="1">
    <location>
        <position position="1"/>
    </location>
</feature>
<name>A0AAN8XH75_HALRR</name>
<reference evidence="1 2" key="1">
    <citation type="submission" date="2023-11" db="EMBL/GenBank/DDBJ databases">
        <title>Halocaridina rubra genome assembly.</title>
        <authorList>
            <person name="Smith C."/>
        </authorList>
    </citation>
    <scope>NUCLEOTIDE SEQUENCE [LARGE SCALE GENOMIC DNA]</scope>
    <source>
        <strain evidence="1">EP-1</strain>
        <tissue evidence="1">Whole</tissue>
    </source>
</reference>
<sequence>VVLQLESYEFYKGNLQDLIKNTAGSGLRTIVLKDSEVLEAIPRDLKKALECE</sequence>
<dbReference type="Proteomes" id="UP001381693">
    <property type="component" value="Unassembled WGS sequence"/>
</dbReference>
<dbReference type="EMBL" id="JAXCGZ010007953">
    <property type="protein sequence ID" value="KAK7078199.1"/>
    <property type="molecule type" value="Genomic_DNA"/>
</dbReference>
<evidence type="ECO:0000313" key="1">
    <source>
        <dbReference type="EMBL" id="KAK7078199.1"/>
    </source>
</evidence>
<keyword evidence="2" id="KW-1185">Reference proteome</keyword>
<comment type="caution">
    <text evidence="1">The sequence shown here is derived from an EMBL/GenBank/DDBJ whole genome shotgun (WGS) entry which is preliminary data.</text>
</comment>
<dbReference type="AlphaFoldDB" id="A0AAN8XH75"/>